<dbReference type="STRING" id="152268.A6K24_07965"/>
<keyword evidence="2" id="KW-1185">Reference proteome</keyword>
<gene>
    <name evidence="1" type="ORF">A6K24_07965</name>
</gene>
<protein>
    <submittedName>
        <fullName evidence="1">Uncharacterized protein</fullName>
    </submittedName>
</protein>
<name>A0A179SRB8_9BACI</name>
<dbReference type="RefSeq" id="WP_066336996.1">
    <property type="nucleotide sequence ID" value="NZ_LWSG01000034.1"/>
</dbReference>
<evidence type="ECO:0000313" key="2">
    <source>
        <dbReference type="Proteomes" id="UP000078534"/>
    </source>
</evidence>
<reference evidence="2" key="1">
    <citation type="submission" date="2016-04" db="EMBL/GenBank/DDBJ databases">
        <authorList>
            <person name="Lyu Z."/>
            <person name="Lyu W."/>
        </authorList>
    </citation>
    <scope>NUCLEOTIDE SEQUENCE [LARGE SCALE GENOMIC DNA]</scope>
    <source>
        <strain evidence="2">C44</strain>
    </source>
</reference>
<dbReference type="EMBL" id="LWSG01000034">
    <property type="protein sequence ID" value="OAS84031.1"/>
    <property type="molecule type" value="Genomic_DNA"/>
</dbReference>
<dbReference type="Proteomes" id="UP000078534">
    <property type="component" value="Unassembled WGS sequence"/>
</dbReference>
<sequence>MELCPLCNGLETRIIQCPNCQRIMEDRGKITDYLDDYSAYMDIDIMKLFDGNANSLEEHKCIHYFYCPTCQHEETNAINE</sequence>
<dbReference type="OrthoDB" id="1683552at2"/>
<comment type="caution">
    <text evidence="1">The sequence shown here is derived from an EMBL/GenBank/DDBJ whole genome shotgun (WGS) entry which is preliminary data.</text>
</comment>
<proteinExistence type="predicted"/>
<dbReference type="AlphaFoldDB" id="A0A179SRB8"/>
<accession>A0A179SRB8</accession>
<organism evidence="1 2">
    <name type="scientific">Metabacillus litoralis</name>
    <dbReference type="NCBI Taxonomy" id="152268"/>
    <lineage>
        <taxon>Bacteria</taxon>
        <taxon>Bacillati</taxon>
        <taxon>Bacillota</taxon>
        <taxon>Bacilli</taxon>
        <taxon>Bacillales</taxon>
        <taxon>Bacillaceae</taxon>
        <taxon>Metabacillus</taxon>
    </lineage>
</organism>
<evidence type="ECO:0000313" key="1">
    <source>
        <dbReference type="EMBL" id="OAS84031.1"/>
    </source>
</evidence>